<sequence>MIQFTHMKANAVGKISNEAGRAYLAGLIDGDGAIMATIEKHSEKKFGFRVRLEIKITQNYT</sequence>
<name>A0A837ILE7_9BACT</name>
<dbReference type="AlphaFoldDB" id="A0A837ILE7"/>
<reference evidence="2 3" key="1">
    <citation type="journal article" date="2015" name="Nature">
        <title>rRNA introns, odd ribosomes, and small enigmatic genomes across a large radiation of phyla.</title>
        <authorList>
            <person name="Brown C.T."/>
            <person name="Hug L.A."/>
            <person name="Thomas B.C."/>
            <person name="Sharon I."/>
            <person name="Castelle C.J."/>
            <person name="Singh A."/>
            <person name="Wilkins M.J."/>
            <person name="Williams K.H."/>
            <person name="Banfield J.F."/>
        </authorList>
    </citation>
    <scope>NUCLEOTIDE SEQUENCE [LARGE SCALE GENOMIC DNA]</scope>
</reference>
<evidence type="ECO:0000259" key="1">
    <source>
        <dbReference type="Pfam" id="PF00961"/>
    </source>
</evidence>
<protein>
    <recommendedName>
        <fullName evidence="1">Homing endonuclease LAGLIDADG domain-containing protein</fullName>
    </recommendedName>
</protein>
<dbReference type="Proteomes" id="UP000034909">
    <property type="component" value="Unassembled WGS sequence"/>
</dbReference>
<organism evidence="2 3">
    <name type="scientific">Candidatus Azambacteria bacterium GW2011_GWC2_45_7b</name>
    <dbReference type="NCBI Taxonomy" id="1618621"/>
    <lineage>
        <taxon>Bacteria</taxon>
        <taxon>Candidatus Azamiibacteriota</taxon>
    </lineage>
</organism>
<dbReference type="Pfam" id="PF00961">
    <property type="entry name" value="LAGLIDADG_1"/>
    <property type="match status" value="1"/>
</dbReference>
<comment type="caution">
    <text evidence="2">The sequence shown here is derived from an EMBL/GenBank/DDBJ whole genome shotgun (WGS) entry which is preliminary data.</text>
</comment>
<dbReference type="Gene3D" id="3.10.28.10">
    <property type="entry name" value="Homing endonucleases"/>
    <property type="match status" value="1"/>
</dbReference>
<proteinExistence type="predicted"/>
<evidence type="ECO:0000313" key="3">
    <source>
        <dbReference type="Proteomes" id="UP000034909"/>
    </source>
</evidence>
<dbReference type="SUPFAM" id="SSF55608">
    <property type="entry name" value="Homing endonucleases"/>
    <property type="match status" value="1"/>
</dbReference>
<dbReference type="InterPro" id="IPR027434">
    <property type="entry name" value="Homing_endonucl"/>
</dbReference>
<feature type="domain" description="Homing endonuclease LAGLIDADG" evidence="1">
    <location>
        <begin position="24"/>
        <end position="59"/>
    </location>
</feature>
<dbReference type="InterPro" id="IPR004860">
    <property type="entry name" value="LAGLIDADG_dom"/>
</dbReference>
<gene>
    <name evidence="2" type="ORF">UX18_C0011G0008</name>
</gene>
<evidence type="ECO:0000313" key="2">
    <source>
        <dbReference type="EMBL" id="KKU12783.1"/>
    </source>
</evidence>
<dbReference type="GO" id="GO:0004519">
    <property type="term" value="F:endonuclease activity"/>
    <property type="evidence" value="ECO:0007669"/>
    <property type="project" value="InterPro"/>
</dbReference>
<dbReference type="EMBL" id="LCLF01000011">
    <property type="protein sequence ID" value="KKU12783.1"/>
    <property type="molecule type" value="Genomic_DNA"/>
</dbReference>
<accession>A0A837ILE7</accession>